<comment type="similarity">
    <text evidence="1">Belongs to the DNA polymerase type-Y family.</text>
</comment>
<dbReference type="GO" id="GO:0042276">
    <property type="term" value="P:error-prone translesion synthesis"/>
    <property type="evidence" value="ECO:0007669"/>
    <property type="project" value="TreeGrafter"/>
</dbReference>
<dbReference type="KEGG" id="alj:G8D99_07380"/>
<evidence type="ECO:0000256" key="1">
    <source>
        <dbReference type="ARBA" id="ARBA00010945"/>
    </source>
</evidence>
<dbReference type="Pfam" id="PF13438">
    <property type="entry name" value="DUF4113"/>
    <property type="match status" value="1"/>
</dbReference>
<dbReference type="PANTHER" id="PTHR11076:SF34">
    <property type="entry name" value="PROTEIN UMUC"/>
    <property type="match status" value="1"/>
</dbReference>
<evidence type="ECO:0000256" key="2">
    <source>
        <dbReference type="ARBA" id="ARBA00022763"/>
    </source>
</evidence>
<dbReference type="GO" id="GO:0009432">
    <property type="term" value="P:SOS response"/>
    <property type="evidence" value="ECO:0007669"/>
    <property type="project" value="UniProtKB-KW"/>
</dbReference>
<dbReference type="GO" id="GO:0003684">
    <property type="term" value="F:damaged DNA binding"/>
    <property type="evidence" value="ECO:0007669"/>
    <property type="project" value="InterPro"/>
</dbReference>
<dbReference type="InterPro" id="IPR025188">
    <property type="entry name" value="DUF4113"/>
</dbReference>
<name>A0A6G8S3S0_9GAMM</name>
<keyword evidence="2" id="KW-0227">DNA damage</keyword>
<feature type="domain" description="UmuC" evidence="6">
    <location>
        <begin position="9"/>
        <end position="199"/>
    </location>
</feature>
<dbReference type="Pfam" id="PF11799">
    <property type="entry name" value="IMS_C"/>
    <property type="match status" value="1"/>
</dbReference>
<dbReference type="Pfam" id="PF00817">
    <property type="entry name" value="IMS"/>
    <property type="match status" value="1"/>
</dbReference>
<keyword evidence="5" id="KW-0742">SOS response</keyword>
<accession>A0A6G8S3S0</accession>
<evidence type="ECO:0000256" key="3">
    <source>
        <dbReference type="ARBA" id="ARBA00023199"/>
    </source>
</evidence>
<dbReference type="EMBL" id="CP049916">
    <property type="protein sequence ID" value="QIO08859.1"/>
    <property type="molecule type" value="Genomic_DNA"/>
</dbReference>
<organism evidence="7 8">
    <name type="scientific">Acinetobacter lanii</name>
    <dbReference type="NCBI Taxonomy" id="2715163"/>
    <lineage>
        <taxon>Bacteria</taxon>
        <taxon>Pseudomonadati</taxon>
        <taxon>Pseudomonadota</taxon>
        <taxon>Gammaproteobacteria</taxon>
        <taxon>Moraxellales</taxon>
        <taxon>Moraxellaceae</taxon>
        <taxon>Acinetobacter</taxon>
    </lineage>
</organism>
<evidence type="ECO:0000256" key="4">
    <source>
        <dbReference type="ARBA" id="ARBA00023204"/>
    </source>
</evidence>
<evidence type="ECO:0000256" key="5">
    <source>
        <dbReference type="ARBA" id="ARBA00023236"/>
    </source>
</evidence>
<gene>
    <name evidence="7" type="ORF">G8D99_07380</name>
</gene>
<proteinExistence type="inferred from homology"/>
<dbReference type="SUPFAM" id="SSF56672">
    <property type="entry name" value="DNA/RNA polymerases"/>
    <property type="match status" value="1"/>
</dbReference>
<dbReference type="GO" id="GO:0003887">
    <property type="term" value="F:DNA-directed DNA polymerase activity"/>
    <property type="evidence" value="ECO:0007669"/>
    <property type="project" value="TreeGrafter"/>
</dbReference>
<keyword evidence="3" id="KW-0741">SOS mutagenesis</keyword>
<dbReference type="GO" id="GO:0005829">
    <property type="term" value="C:cytosol"/>
    <property type="evidence" value="ECO:0007669"/>
    <property type="project" value="TreeGrafter"/>
</dbReference>
<sequence>MQVFEEEIYALIDINNCYVSCERIFDPSLLGQPVVVLSNNDGCVVSRSNEAKALGIGMAVPWYEMQHQALAAGVRVFSSNYALYGDMSRRFFEILAQHFDQENDLEPYSIDECFIRLTAYQPILDLETYCRELLDQIQKWLGLPCSIGIGYSKTQAKLANHFAKKRYAFEGVCSILALDPCSFEALLLETDVAEVWGIGRQISKQLKAYEIRNCFDLTFANEHHLAKQFSVLIARTIRELKGQSCIGLDDPALPAKRILASRSFASPLTDVSLIKQALVFHLNRAHRRLISQQQLCACVHVSLYEKIHFPPYKKAASHALGLDYATDDLLILTQAAQEQINVLFKENTKYVKVGVMFSALHPKQQHIDDLWQPLALIEQRNQLMRTLSKMKNRYGADCIQVGYHSLHQQWQMKQQHRSPRYTTCWNEILLIDDSHMAVTQIK</sequence>
<dbReference type="GO" id="GO:0006281">
    <property type="term" value="P:DNA repair"/>
    <property type="evidence" value="ECO:0007669"/>
    <property type="project" value="UniProtKB-KW"/>
</dbReference>
<dbReference type="Proteomes" id="UP000501939">
    <property type="component" value="Chromosome"/>
</dbReference>
<dbReference type="PROSITE" id="PS50173">
    <property type="entry name" value="UMUC"/>
    <property type="match status" value="1"/>
</dbReference>
<dbReference type="AlphaFoldDB" id="A0A6G8S3S0"/>
<dbReference type="RefSeq" id="WP_166323991.1">
    <property type="nucleotide sequence ID" value="NZ_CP049916.1"/>
</dbReference>
<reference evidence="7 8" key="1">
    <citation type="submission" date="2020-03" db="EMBL/GenBank/DDBJ databases">
        <authorList>
            <person name="Zhu W."/>
        </authorList>
    </citation>
    <scope>NUCLEOTIDE SEQUENCE [LARGE SCALE GENOMIC DNA]</scope>
    <source>
        <strain evidence="7 8">185</strain>
    </source>
</reference>
<dbReference type="InterPro" id="IPR050116">
    <property type="entry name" value="DNA_polymerase-Y"/>
</dbReference>
<dbReference type="InterPro" id="IPR043502">
    <property type="entry name" value="DNA/RNA_pol_sf"/>
</dbReference>
<dbReference type="InterPro" id="IPR017961">
    <property type="entry name" value="DNA_pol_Y-fam_little_finger"/>
</dbReference>
<dbReference type="InterPro" id="IPR001126">
    <property type="entry name" value="UmuC"/>
</dbReference>
<protein>
    <submittedName>
        <fullName evidence="7">Y-family DNA polymerase</fullName>
    </submittedName>
</protein>
<dbReference type="InterPro" id="IPR043128">
    <property type="entry name" value="Rev_trsase/Diguanyl_cyclase"/>
</dbReference>
<dbReference type="Gene3D" id="3.30.70.270">
    <property type="match status" value="1"/>
</dbReference>
<keyword evidence="8" id="KW-1185">Reference proteome</keyword>
<dbReference type="CDD" id="cd01700">
    <property type="entry name" value="PolY_Pol_V_umuC"/>
    <property type="match status" value="1"/>
</dbReference>
<evidence type="ECO:0000313" key="8">
    <source>
        <dbReference type="Proteomes" id="UP000501939"/>
    </source>
</evidence>
<evidence type="ECO:0000313" key="7">
    <source>
        <dbReference type="EMBL" id="QIO08859.1"/>
    </source>
</evidence>
<dbReference type="PANTHER" id="PTHR11076">
    <property type="entry name" value="DNA REPAIR POLYMERASE UMUC / TRANSFERASE FAMILY MEMBER"/>
    <property type="match status" value="1"/>
</dbReference>
<keyword evidence="4" id="KW-0234">DNA repair</keyword>
<dbReference type="Gene3D" id="3.40.1170.60">
    <property type="match status" value="1"/>
</dbReference>
<dbReference type="Gene3D" id="1.10.150.20">
    <property type="entry name" value="5' to 3' exonuclease, C-terminal subdomain"/>
    <property type="match status" value="1"/>
</dbReference>
<evidence type="ECO:0000259" key="6">
    <source>
        <dbReference type="PROSITE" id="PS50173"/>
    </source>
</evidence>